<proteinExistence type="predicted"/>
<accession>A0A8X6KY27</accession>
<reference evidence="1" key="1">
    <citation type="submission" date="2020-07" db="EMBL/GenBank/DDBJ databases">
        <title>Multicomponent nature underlies the extraordinary mechanical properties of spider dragline silk.</title>
        <authorList>
            <person name="Kono N."/>
            <person name="Nakamura H."/>
            <person name="Mori M."/>
            <person name="Yoshida Y."/>
            <person name="Ohtoshi R."/>
            <person name="Malay A.D."/>
            <person name="Moran D.A.P."/>
            <person name="Tomita M."/>
            <person name="Numata K."/>
            <person name="Arakawa K."/>
        </authorList>
    </citation>
    <scope>NUCLEOTIDE SEQUENCE</scope>
</reference>
<name>A0A8X6KY27_TRICU</name>
<protein>
    <submittedName>
        <fullName evidence="1">Uncharacterized protein</fullName>
    </submittedName>
</protein>
<dbReference type="OrthoDB" id="6443046at2759"/>
<dbReference type="EMBL" id="BMAO01023387">
    <property type="protein sequence ID" value="GFQ88381.1"/>
    <property type="molecule type" value="Genomic_DNA"/>
</dbReference>
<comment type="caution">
    <text evidence="1">The sequence shown here is derived from an EMBL/GenBank/DDBJ whole genome shotgun (WGS) entry which is preliminary data.</text>
</comment>
<dbReference type="AlphaFoldDB" id="A0A8X6KY27"/>
<keyword evidence="2" id="KW-1185">Reference proteome</keyword>
<gene>
    <name evidence="1" type="primary">AVEN_271376_1</name>
    <name evidence="1" type="ORF">TNCT_392401</name>
</gene>
<dbReference type="Proteomes" id="UP000887116">
    <property type="component" value="Unassembled WGS sequence"/>
</dbReference>
<organism evidence="1 2">
    <name type="scientific">Trichonephila clavata</name>
    <name type="common">Joro spider</name>
    <name type="synonym">Nephila clavata</name>
    <dbReference type="NCBI Taxonomy" id="2740835"/>
    <lineage>
        <taxon>Eukaryota</taxon>
        <taxon>Metazoa</taxon>
        <taxon>Ecdysozoa</taxon>
        <taxon>Arthropoda</taxon>
        <taxon>Chelicerata</taxon>
        <taxon>Arachnida</taxon>
        <taxon>Araneae</taxon>
        <taxon>Araneomorphae</taxon>
        <taxon>Entelegynae</taxon>
        <taxon>Araneoidea</taxon>
        <taxon>Nephilidae</taxon>
        <taxon>Trichonephila</taxon>
    </lineage>
</organism>
<evidence type="ECO:0000313" key="2">
    <source>
        <dbReference type="Proteomes" id="UP000887116"/>
    </source>
</evidence>
<evidence type="ECO:0000313" key="1">
    <source>
        <dbReference type="EMBL" id="GFQ88381.1"/>
    </source>
</evidence>
<sequence length="374" mass="45130">MSVNFVPSLQQFAVVKVAVAVYTNHEVMEFEKKLRLTKRAFFNADFKTWEPFMRQKVSSLPLPTAFRERVLTLMMPLSFEYWMWRYNHDEFCNNDLYSNHIVWNSFGMIDRFKTAERLIRCQDFTTHQRDTLAYCYGRRDNVLEWKEDISFGGKFVSHSSIDSCYAELCPEPLYSLSVEMNRHKNMRRLSKGLACFLKSDDLLQKLTSLEDLKLLIRRIKRNRRICNNERICLFNLDIIQQEEFFMREPLLILKVLLQWPLQTQFLEVADRLWAHLKEDDFVEILNTILCKIKRGWRDFDYMDLLVNFWLQSPSHFQKYAINSPYFPYFRKDVFKIRLKIYLRKIFIKEKINCTFSYPKCFSCCVEEQDRKAGF</sequence>